<keyword evidence="1" id="KW-0732">Signal</keyword>
<dbReference type="SUPFAM" id="SSF54117">
    <property type="entry name" value="Interleukin 8-like chemokines"/>
    <property type="match status" value="1"/>
</dbReference>
<evidence type="ECO:0000313" key="3">
    <source>
        <dbReference type="Proteomes" id="UP001187415"/>
    </source>
</evidence>
<organism evidence="2 3">
    <name type="scientific">Channa striata</name>
    <name type="common">Snakehead murrel</name>
    <name type="synonym">Ophicephalus striatus</name>
    <dbReference type="NCBI Taxonomy" id="64152"/>
    <lineage>
        <taxon>Eukaryota</taxon>
        <taxon>Metazoa</taxon>
        <taxon>Chordata</taxon>
        <taxon>Craniata</taxon>
        <taxon>Vertebrata</taxon>
        <taxon>Euteleostomi</taxon>
        <taxon>Actinopterygii</taxon>
        <taxon>Neopterygii</taxon>
        <taxon>Teleostei</taxon>
        <taxon>Neoteleostei</taxon>
        <taxon>Acanthomorphata</taxon>
        <taxon>Anabantaria</taxon>
        <taxon>Anabantiformes</taxon>
        <taxon>Channoidei</taxon>
        <taxon>Channidae</taxon>
        <taxon>Channa</taxon>
    </lineage>
</organism>
<dbReference type="GO" id="GO:0006955">
    <property type="term" value="P:immune response"/>
    <property type="evidence" value="ECO:0007669"/>
    <property type="project" value="InterPro"/>
</dbReference>
<dbReference type="GO" id="GO:0008009">
    <property type="term" value="F:chemokine activity"/>
    <property type="evidence" value="ECO:0007669"/>
    <property type="project" value="InterPro"/>
</dbReference>
<dbReference type="Gene3D" id="2.40.50.40">
    <property type="match status" value="1"/>
</dbReference>
<gene>
    <name evidence="2" type="ORF">Q5P01_026032</name>
</gene>
<dbReference type="EMBL" id="JAUPFM010000022">
    <property type="protein sequence ID" value="KAK2815565.1"/>
    <property type="molecule type" value="Genomic_DNA"/>
</dbReference>
<proteinExistence type="predicted"/>
<protein>
    <recommendedName>
        <fullName evidence="4">Chemokine interleukin-8-like domain-containing protein</fullName>
    </recommendedName>
</protein>
<feature type="chain" id="PRO_5041703636" description="Chemokine interleukin-8-like domain-containing protein" evidence="1">
    <location>
        <begin position="24"/>
        <end position="110"/>
    </location>
</feature>
<evidence type="ECO:0000256" key="1">
    <source>
        <dbReference type="SAM" id="SignalP"/>
    </source>
</evidence>
<sequence length="110" mass="12672">MSLKSSTLLIVFLPAVFLQFYETHDIGRCTCPQTIKFVKGNISDFQVLEKRPACENVELIVTLNRADNSTDKICMNTGGPRAKAFLRCWERINKEESRKMECIERQKKAE</sequence>
<evidence type="ECO:0008006" key="4">
    <source>
        <dbReference type="Google" id="ProtNLM"/>
    </source>
</evidence>
<dbReference type="Proteomes" id="UP001187415">
    <property type="component" value="Unassembled WGS sequence"/>
</dbReference>
<keyword evidence="3" id="KW-1185">Reference proteome</keyword>
<comment type="caution">
    <text evidence="2">The sequence shown here is derived from an EMBL/GenBank/DDBJ whole genome shotgun (WGS) entry which is preliminary data.</text>
</comment>
<evidence type="ECO:0000313" key="2">
    <source>
        <dbReference type="EMBL" id="KAK2815565.1"/>
    </source>
</evidence>
<accession>A0AA88LGT7</accession>
<feature type="signal peptide" evidence="1">
    <location>
        <begin position="1"/>
        <end position="23"/>
    </location>
</feature>
<dbReference type="InterPro" id="IPR036048">
    <property type="entry name" value="Interleukin_8-like_sf"/>
</dbReference>
<name>A0AA88LGT7_CHASR</name>
<dbReference type="AlphaFoldDB" id="A0AA88LGT7"/>
<reference evidence="2" key="1">
    <citation type="submission" date="2023-07" db="EMBL/GenBank/DDBJ databases">
        <title>Chromosome-level Genome Assembly of Striped Snakehead (Channa striata).</title>
        <authorList>
            <person name="Liu H."/>
        </authorList>
    </citation>
    <scope>NUCLEOTIDE SEQUENCE</scope>
    <source>
        <strain evidence="2">Gz</strain>
        <tissue evidence="2">Muscle</tissue>
    </source>
</reference>
<dbReference type="GO" id="GO:0005576">
    <property type="term" value="C:extracellular region"/>
    <property type="evidence" value="ECO:0007669"/>
    <property type="project" value="InterPro"/>
</dbReference>